<keyword evidence="14" id="KW-1185">Reference proteome</keyword>
<keyword evidence="4" id="KW-0547">Nucleotide-binding</keyword>
<comment type="subcellular location">
    <subcellularLocation>
        <location evidence="1">Cytoplasm</location>
        <location evidence="1">Cytoskeleton</location>
        <location evidence="1">Cilium axoneme</location>
    </subcellularLocation>
</comment>
<keyword evidence="6" id="KW-0243">Dynein</keyword>
<evidence type="ECO:0000259" key="12">
    <source>
        <dbReference type="Pfam" id="PF08393"/>
    </source>
</evidence>
<dbReference type="FunFam" id="1.10.287.2620:FF:000002">
    <property type="entry name" value="Dynein heavy chain 2, axonemal"/>
    <property type="match status" value="1"/>
</dbReference>
<dbReference type="GO" id="GO:0005930">
    <property type="term" value="C:axoneme"/>
    <property type="evidence" value="ECO:0007669"/>
    <property type="project" value="UniProtKB-SubCell"/>
</dbReference>
<evidence type="ECO:0000256" key="3">
    <source>
        <dbReference type="ARBA" id="ARBA00022701"/>
    </source>
</evidence>
<evidence type="ECO:0000256" key="7">
    <source>
        <dbReference type="ARBA" id="ARBA00023054"/>
    </source>
</evidence>
<reference evidence="13" key="1">
    <citation type="submission" date="2023-06" db="EMBL/GenBank/DDBJ databases">
        <title>Survivors Of The Sea: Transcriptome response of Skeletonema marinoi to long-term dormancy.</title>
        <authorList>
            <person name="Pinder M.I.M."/>
            <person name="Kourtchenko O."/>
            <person name="Robertson E.K."/>
            <person name="Larsson T."/>
            <person name="Maumus F."/>
            <person name="Osuna-Cruz C.M."/>
            <person name="Vancaester E."/>
            <person name="Stenow R."/>
            <person name="Vandepoele K."/>
            <person name="Ploug H."/>
            <person name="Bruchert V."/>
            <person name="Godhe A."/>
            <person name="Topel M."/>
        </authorList>
    </citation>
    <scope>NUCLEOTIDE SEQUENCE</scope>
    <source>
        <strain evidence="13">R05AC</strain>
    </source>
</reference>
<keyword evidence="5" id="KW-0067">ATP-binding</keyword>
<comment type="caution">
    <text evidence="13">The sequence shown here is derived from an EMBL/GenBank/DDBJ whole genome shotgun (WGS) entry which is preliminary data.</text>
</comment>
<dbReference type="GO" id="GO:0005874">
    <property type="term" value="C:microtubule"/>
    <property type="evidence" value="ECO:0007669"/>
    <property type="project" value="UniProtKB-KW"/>
</dbReference>
<keyword evidence="2" id="KW-0963">Cytoplasm</keyword>
<evidence type="ECO:0000256" key="8">
    <source>
        <dbReference type="ARBA" id="ARBA00023069"/>
    </source>
</evidence>
<keyword evidence="3" id="KW-0493">Microtubule</keyword>
<dbReference type="GO" id="GO:0051959">
    <property type="term" value="F:dynein light intermediate chain binding"/>
    <property type="evidence" value="ECO:0007669"/>
    <property type="project" value="InterPro"/>
</dbReference>
<dbReference type="PANTHER" id="PTHR45703">
    <property type="entry name" value="DYNEIN HEAVY CHAIN"/>
    <property type="match status" value="1"/>
</dbReference>
<gene>
    <name evidence="13" type="ORF">QTG54_001685</name>
</gene>
<dbReference type="Proteomes" id="UP001224775">
    <property type="component" value="Unassembled WGS sequence"/>
</dbReference>
<evidence type="ECO:0000256" key="11">
    <source>
        <dbReference type="ARBA" id="ARBA00023273"/>
    </source>
</evidence>
<keyword evidence="8" id="KW-0969">Cilium</keyword>
<keyword evidence="7" id="KW-0175">Coiled coil</keyword>
<evidence type="ECO:0000256" key="9">
    <source>
        <dbReference type="ARBA" id="ARBA00023175"/>
    </source>
</evidence>
<dbReference type="InterPro" id="IPR013602">
    <property type="entry name" value="Dynein_heavy_linker"/>
</dbReference>
<evidence type="ECO:0000256" key="2">
    <source>
        <dbReference type="ARBA" id="ARBA00022490"/>
    </source>
</evidence>
<feature type="domain" description="Dynein heavy chain linker" evidence="12">
    <location>
        <begin position="114"/>
        <end position="292"/>
    </location>
</feature>
<evidence type="ECO:0000256" key="10">
    <source>
        <dbReference type="ARBA" id="ARBA00023212"/>
    </source>
</evidence>
<keyword evidence="10" id="KW-0206">Cytoskeleton</keyword>
<dbReference type="GO" id="GO:0007018">
    <property type="term" value="P:microtubule-based movement"/>
    <property type="evidence" value="ECO:0007669"/>
    <property type="project" value="InterPro"/>
</dbReference>
<evidence type="ECO:0000256" key="4">
    <source>
        <dbReference type="ARBA" id="ARBA00022741"/>
    </source>
</evidence>
<protein>
    <recommendedName>
        <fullName evidence="12">Dynein heavy chain linker domain-containing protein</fullName>
    </recommendedName>
</protein>
<evidence type="ECO:0000313" key="13">
    <source>
        <dbReference type="EMBL" id="KAK1747722.1"/>
    </source>
</evidence>
<dbReference type="PANTHER" id="PTHR45703:SF8">
    <property type="entry name" value="DYNEINS HEAVY CHAIN"/>
    <property type="match status" value="1"/>
</dbReference>
<name>A0AAD8YKC8_9STRA</name>
<evidence type="ECO:0000313" key="14">
    <source>
        <dbReference type="Proteomes" id="UP001224775"/>
    </source>
</evidence>
<dbReference type="GO" id="GO:0030286">
    <property type="term" value="C:dynein complex"/>
    <property type="evidence" value="ECO:0007669"/>
    <property type="project" value="UniProtKB-KW"/>
</dbReference>
<proteinExistence type="predicted"/>
<sequence>MTVIRDVRKKMESVPELFGPQKECVQILRRYGVDVLNDEVAGKKLQDFLEEIPLAWDAVVKKTFERRKISCQCKWQLHDSFSKKLDEIEVQVDQFRELEDLFELQPTAYVEIGETRSEVKQLTLLWEFKQSVDDVFQSWRKELWADVNTVDLEDKNKQLRKKLKEKGNAYPAMKGWQVYRDIDESLAVMATVLPLVHDLHSESIRSRHWAALARVCNVKAVDPTDPQFTLDDMLMLQLHRHKEGIEEIAETATKELKIENKLSEIEGVWAAMELDYAAHKNTDMHLPRPSEEVWKAWKLIRWSCRAFTEWENLWNISRIALCNGKVI</sequence>
<dbReference type="GO" id="GO:0045505">
    <property type="term" value="F:dynein intermediate chain binding"/>
    <property type="evidence" value="ECO:0007669"/>
    <property type="project" value="InterPro"/>
</dbReference>
<dbReference type="EMBL" id="JATAAI010000002">
    <property type="protein sequence ID" value="KAK1747722.1"/>
    <property type="molecule type" value="Genomic_DNA"/>
</dbReference>
<accession>A0AAD8YKC8</accession>
<organism evidence="13 14">
    <name type="scientific">Skeletonema marinoi</name>
    <dbReference type="NCBI Taxonomy" id="267567"/>
    <lineage>
        <taxon>Eukaryota</taxon>
        <taxon>Sar</taxon>
        <taxon>Stramenopiles</taxon>
        <taxon>Ochrophyta</taxon>
        <taxon>Bacillariophyta</taxon>
        <taxon>Coscinodiscophyceae</taxon>
        <taxon>Thalassiosirophycidae</taxon>
        <taxon>Thalassiosirales</taxon>
        <taxon>Skeletonemataceae</taxon>
        <taxon>Skeletonema</taxon>
        <taxon>Skeletonema marinoi-dohrnii complex</taxon>
    </lineage>
</organism>
<dbReference type="InterPro" id="IPR026983">
    <property type="entry name" value="DHC"/>
</dbReference>
<dbReference type="Pfam" id="PF08393">
    <property type="entry name" value="DHC_N2"/>
    <property type="match status" value="1"/>
</dbReference>
<evidence type="ECO:0000256" key="5">
    <source>
        <dbReference type="ARBA" id="ARBA00022840"/>
    </source>
</evidence>
<evidence type="ECO:0000256" key="6">
    <source>
        <dbReference type="ARBA" id="ARBA00023017"/>
    </source>
</evidence>
<evidence type="ECO:0000256" key="1">
    <source>
        <dbReference type="ARBA" id="ARBA00004430"/>
    </source>
</evidence>
<keyword evidence="9" id="KW-0505">Motor protein</keyword>
<dbReference type="GO" id="GO:0005524">
    <property type="term" value="F:ATP binding"/>
    <property type="evidence" value="ECO:0007669"/>
    <property type="project" value="UniProtKB-KW"/>
</dbReference>
<keyword evidence="11" id="KW-0966">Cell projection</keyword>
<dbReference type="AlphaFoldDB" id="A0AAD8YKC8"/>
<dbReference type="Gene3D" id="1.10.287.2620">
    <property type="match status" value="1"/>
</dbReference>